<accession>A0ABW8DKS1</accession>
<feature type="compositionally biased region" description="Basic residues" evidence="1">
    <location>
        <begin position="84"/>
        <end position="95"/>
    </location>
</feature>
<comment type="caution">
    <text evidence="2">The sequence shown here is derived from an EMBL/GenBank/DDBJ whole genome shotgun (WGS) entry which is preliminary data.</text>
</comment>
<protein>
    <submittedName>
        <fullName evidence="2">Uncharacterized protein</fullName>
    </submittedName>
</protein>
<dbReference type="Gene3D" id="3.60.15.10">
    <property type="entry name" value="Ribonuclease Z/Hydroxyacylglutathione hydrolase-like"/>
    <property type="match status" value="1"/>
</dbReference>
<name>A0ABW8DKS1_9PSED</name>
<dbReference type="Proteomes" id="UP001617296">
    <property type="component" value="Unassembled WGS sequence"/>
</dbReference>
<sequence length="284" mass="31929">MTIGTYGASGALERVMPDDQDLFASGTSGLSFNWKIRFWNRGLNENFGNLVKDELKRVGFPVASLDDRENGARDIVAWLNVKHRNGRPKKGHGGKKSATQSSNRNLAVSAYRSAIDKYEPSWLNETEGKHLSNFLSLGMYSGPEIHTREQIRYYLGAHANALYPRGYDRRWNKDRLPGWIGTGDAPLGEPIVWSDFKLHYSHELPRTQTILVPHHGAAPQKGPRFYNADLNHQPNLNTVISYGTYNGYGHPHPSVLSQIARTDGNLIAVTEKTKLGFQEDYGFF</sequence>
<evidence type="ECO:0000313" key="2">
    <source>
        <dbReference type="EMBL" id="MFJ2287806.1"/>
    </source>
</evidence>
<proteinExistence type="predicted"/>
<evidence type="ECO:0000313" key="3">
    <source>
        <dbReference type="Proteomes" id="UP001617296"/>
    </source>
</evidence>
<organism evidence="2 3">
    <name type="scientific">Pseudomonas iridis</name>
    <dbReference type="NCBI Taxonomy" id="2710587"/>
    <lineage>
        <taxon>Bacteria</taxon>
        <taxon>Pseudomonadati</taxon>
        <taxon>Pseudomonadota</taxon>
        <taxon>Gammaproteobacteria</taxon>
        <taxon>Pseudomonadales</taxon>
        <taxon>Pseudomonadaceae</taxon>
        <taxon>Pseudomonas</taxon>
    </lineage>
</organism>
<gene>
    <name evidence="2" type="ORF">ACIOUF_15810</name>
</gene>
<reference evidence="2 3" key="1">
    <citation type="submission" date="2024-10" db="EMBL/GenBank/DDBJ databases">
        <title>The Natural Products Discovery Center: Release of the First 8490 Sequenced Strains for Exploring Actinobacteria Biosynthetic Diversity.</title>
        <authorList>
            <person name="Kalkreuter E."/>
            <person name="Kautsar S.A."/>
            <person name="Yang D."/>
            <person name="Bader C.D."/>
            <person name="Teijaro C.N."/>
            <person name="Fluegel L."/>
            <person name="Davis C.M."/>
            <person name="Simpson J.R."/>
            <person name="Lauterbach L."/>
            <person name="Steele A.D."/>
            <person name="Gui C."/>
            <person name="Meng S."/>
            <person name="Li G."/>
            <person name="Viehrig K."/>
            <person name="Ye F."/>
            <person name="Su P."/>
            <person name="Kiefer A.F."/>
            <person name="Nichols A."/>
            <person name="Cepeda A.J."/>
            <person name="Yan W."/>
            <person name="Fan B."/>
            <person name="Jiang Y."/>
            <person name="Adhikari A."/>
            <person name="Zheng C.-J."/>
            <person name="Schuster L."/>
            <person name="Cowan T.M."/>
            <person name="Smanski M.J."/>
            <person name="Chevrette M.G."/>
            <person name="De Carvalho L.P.S."/>
            <person name="Shen B."/>
        </authorList>
    </citation>
    <scope>NUCLEOTIDE SEQUENCE [LARGE SCALE GENOMIC DNA]</scope>
    <source>
        <strain evidence="2 3">NPDC087689</strain>
    </source>
</reference>
<dbReference type="InterPro" id="IPR036866">
    <property type="entry name" value="RibonucZ/Hydroxyglut_hydro"/>
</dbReference>
<evidence type="ECO:0000256" key="1">
    <source>
        <dbReference type="SAM" id="MobiDB-lite"/>
    </source>
</evidence>
<dbReference type="RefSeq" id="WP_401232720.1">
    <property type="nucleotide sequence ID" value="NZ_JBIUVY010000025.1"/>
</dbReference>
<feature type="region of interest" description="Disordered" evidence="1">
    <location>
        <begin position="84"/>
        <end position="103"/>
    </location>
</feature>
<keyword evidence="3" id="KW-1185">Reference proteome</keyword>
<dbReference type="EMBL" id="JBIUVY010000025">
    <property type="protein sequence ID" value="MFJ2287806.1"/>
    <property type="molecule type" value="Genomic_DNA"/>
</dbReference>